<dbReference type="AlphaFoldDB" id="A0A180GL42"/>
<reference evidence="2" key="2">
    <citation type="submission" date="2016-05" db="EMBL/GenBank/DDBJ databases">
        <title>Comparative analysis highlights variable genome content of wheat rusts and divergence of the mating loci.</title>
        <authorList>
            <person name="Cuomo C.A."/>
            <person name="Bakkeren G."/>
            <person name="Szabo L."/>
            <person name="Khalil H."/>
            <person name="Joly D."/>
            <person name="Goldberg J."/>
            <person name="Young S."/>
            <person name="Zeng Q."/>
            <person name="Fellers J."/>
        </authorList>
    </citation>
    <scope>NUCLEOTIDE SEQUENCE [LARGE SCALE GENOMIC DNA]</scope>
    <source>
        <strain evidence="2">1-1 BBBD Race 1</strain>
    </source>
</reference>
<evidence type="ECO:0000313" key="2">
    <source>
        <dbReference type="EMBL" id="OAV93072.1"/>
    </source>
</evidence>
<feature type="compositionally biased region" description="Low complexity" evidence="1">
    <location>
        <begin position="36"/>
        <end position="49"/>
    </location>
</feature>
<protein>
    <submittedName>
        <fullName evidence="2 3">Uncharacterized protein</fullName>
    </submittedName>
</protein>
<sequence>MDRSDEMSMSTATDLLALRLSSVPFHDIDQPLAYRQQQQRQQMADAGAMADDETGEEGAQRLTTMTAERWVPPAASLSFLGLIAPLTPALGLFSTRVSLLHVPASTGNASFDFTLIVLPDTLIVGNLANQLTDTSTSAQEQPPPSKWLISGEICLMGDELAIVAQSLYQQETGGMSQGPQSSSSSSTSTNQVSFTGHMNAIVAGDHVKSIWSRTSRTRATLGEALEVARDPDAWENVEDDAKLQQVSLADLEWLDVSVRIGVKSPRHPALWIRPLIELVQFKCRPSKTSEDHSRIIQVAASVPLVGQLIGIHRDQDDRTFSFFIQL</sequence>
<reference evidence="3" key="4">
    <citation type="submission" date="2025-05" db="UniProtKB">
        <authorList>
            <consortium name="EnsemblFungi"/>
        </authorList>
    </citation>
    <scope>IDENTIFICATION</scope>
    <source>
        <strain evidence="3">isolate 1-1 / race 1 (BBBD)</strain>
    </source>
</reference>
<reference evidence="2" key="1">
    <citation type="submission" date="2009-11" db="EMBL/GenBank/DDBJ databases">
        <authorList>
            <consortium name="The Broad Institute Genome Sequencing Platform"/>
            <person name="Ward D."/>
            <person name="Feldgarden M."/>
            <person name="Earl A."/>
            <person name="Young S.K."/>
            <person name="Zeng Q."/>
            <person name="Koehrsen M."/>
            <person name="Alvarado L."/>
            <person name="Berlin A."/>
            <person name="Bochicchio J."/>
            <person name="Borenstein D."/>
            <person name="Chapman S.B."/>
            <person name="Chen Z."/>
            <person name="Engels R."/>
            <person name="Freedman E."/>
            <person name="Gellesch M."/>
            <person name="Goldberg J."/>
            <person name="Griggs A."/>
            <person name="Gujja S."/>
            <person name="Heilman E."/>
            <person name="Heiman D."/>
            <person name="Hepburn T."/>
            <person name="Howarth C."/>
            <person name="Jen D."/>
            <person name="Larson L."/>
            <person name="Lewis B."/>
            <person name="Mehta T."/>
            <person name="Park D."/>
            <person name="Pearson M."/>
            <person name="Roberts A."/>
            <person name="Saif S."/>
            <person name="Shea T."/>
            <person name="Shenoy N."/>
            <person name="Sisk P."/>
            <person name="Stolte C."/>
            <person name="Sykes S."/>
            <person name="Thomson T."/>
            <person name="Walk T."/>
            <person name="White J."/>
            <person name="Yandava C."/>
            <person name="Izard J."/>
            <person name="Baranova O.V."/>
            <person name="Blanton J.M."/>
            <person name="Tanner A.C."/>
            <person name="Dewhirst F.E."/>
            <person name="Haas B."/>
            <person name="Nusbaum C."/>
            <person name="Birren B."/>
        </authorList>
    </citation>
    <scope>NUCLEOTIDE SEQUENCE [LARGE SCALE GENOMIC DNA]</scope>
    <source>
        <strain evidence="2">1-1 BBBD Race 1</strain>
    </source>
</reference>
<dbReference type="Proteomes" id="UP000005240">
    <property type="component" value="Unassembled WGS sequence"/>
</dbReference>
<name>A0A180GL42_PUCT1</name>
<feature type="region of interest" description="Disordered" evidence="1">
    <location>
        <begin position="36"/>
        <end position="60"/>
    </location>
</feature>
<evidence type="ECO:0000313" key="3">
    <source>
        <dbReference type="EnsemblFungi" id="PTTG_08278-t43_1-p1"/>
    </source>
</evidence>
<dbReference type="VEuPathDB" id="FungiDB:PTTG_08278"/>
<evidence type="ECO:0000313" key="4">
    <source>
        <dbReference type="Proteomes" id="UP000005240"/>
    </source>
</evidence>
<evidence type="ECO:0000256" key="1">
    <source>
        <dbReference type="SAM" id="MobiDB-lite"/>
    </source>
</evidence>
<gene>
    <name evidence="2" type="ORF">PTTG_08278</name>
</gene>
<keyword evidence="4" id="KW-1185">Reference proteome</keyword>
<dbReference type="EnsemblFungi" id="PTTG_08278-t43_1">
    <property type="protein sequence ID" value="PTTG_08278-t43_1-p1"/>
    <property type="gene ID" value="PTTG_08278"/>
</dbReference>
<accession>A0A180GL42</accession>
<feature type="region of interest" description="Disordered" evidence="1">
    <location>
        <begin position="172"/>
        <end position="191"/>
    </location>
</feature>
<organism evidence="2">
    <name type="scientific">Puccinia triticina (isolate 1-1 / race 1 (BBBD))</name>
    <name type="common">Brown leaf rust fungus</name>
    <dbReference type="NCBI Taxonomy" id="630390"/>
    <lineage>
        <taxon>Eukaryota</taxon>
        <taxon>Fungi</taxon>
        <taxon>Dikarya</taxon>
        <taxon>Basidiomycota</taxon>
        <taxon>Pucciniomycotina</taxon>
        <taxon>Pucciniomycetes</taxon>
        <taxon>Pucciniales</taxon>
        <taxon>Pucciniaceae</taxon>
        <taxon>Puccinia</taxon>
    </lineage>
</organism>
<proteinExistence type="predicted"/>
<reference evidence="3 4" key="3">
    <citation type="journal article" date="2017" name="G3 (Bethesda)">
        <title>Comparative analysis highlights variable genome content of wheat rusts and divergence of the mating loci.</title>
        <authorList>
            <person name="Cuomo C.A."/>
            <person name="Bakkeren G."/>
            <person name="Khalil H.B."/>
            <person name="Panwar V."/>
            <person name="Joly D."/>
            <person name="Linning R."/>
            <person name="Sakthikumar S."/>
            <person name="Song X."/>
            <person name="Adiconis X."/>
            <person name="Fan L."/>
            <person name="Goldberg J.M."/>
            <person name="Levin J.Z."/>
            <person name="Young S."/>
            <person name="Zeng Q."/>
            <person name="Anikster Y."/>
            <person name="Bruce M."/>
            <person name="Wang M."/>
            <person name="Yin C."/>
            <person name="McCallum B."/>
            <person name="Szabo L.J."/>
            <person name="Hulbert S."/>
            <person name="Chen X."/>
            <person name="Fellers J.P."/>
        </authorList>
    </citation>
    <scope>NUCLEOTIDE SEQUENCE</scope>
    <source>
        <strain evidence="4">Isolate 1-1 / race 1 (BBBD)</strain>
        <strain evidence="3">isolate 1-1 / race 1 (BBBD)</strain>
    </source>
</reference>
<dbReference type="EMBL" id="ADAS02000055">
    <property type="protein sequence ID" value="OAV93072.1"/>
    <property type="molecule type" value="Genomic_DNA"/>
</dbReference>
<dbReference type="OrthoDB" id="2503166at2759"/>